<accession>A0A2M7XCN1</accession>
<evidence type="ECO:0000256" key="1">
    <source>
        <dbReference type="SAM" id="Phobius"/>
    </source>
</evidence>
<feature type="transmembrane region" description="Helical" evidence="1">
    <location>
        <begin position="82"/>
        <end position="103"/>
    </location>
</feature>
<protein>
    <submittedName>
        <fullName evidence="3">Uncharacterized protein</fullName>
    </submittedName>
</protein>
<keyword evidence="1" id="KW-1133">Transmembrane helix</keyword>
<feature type="chain" id="PRO_5014935056" evidence="2">
    <location>
        <begin position="25"/>
        <end position="132"/>
    </location>
</feature>
<feature type="transmembrane region" description="Helical" evidence="1">
    <location>
        <begin position="39"/>
        <end position="61"/>
    </location>
</feature>
<keyword evidence="2" id="KW-0732">Signal</keyword>
<comment type="caution">
    <text evidence="3">The sequence shown here is derived from an EMBL/GenBank/DDBJ whole genome shotgun (WGS) entry which is preliminary data.</text>
</comment>
<gene>
    <name evidence="3" type="ORF">CO174_02135</name>
</gene>
<proteinExistence type="predicted"/>
<dbReference type="InterPro" id="IPR043993">
    <property type="entry name" value="T4SS_pilin"/>
</dbReference>
<sequence length="132" mass="14017">MKHFQRLLPTLIVLLLSTPLTVSAALTNPLGTTDVRVVIGNIIQALLGITGALALLMFVWGGFQWLISGGSPERVKKGKDTLIWATLGIVIIITAYTLVYAIVSGLSTGSLYDDGSTEAGAIHAPQTFEHIT</sequence>
<reference evidence="4" key="1">
    <citation type="submission" date="2017-09" db="EMBL/GenBank/DDBJ databases">
        <title>Depth-based differentiation of microbial function through sediment-hosted aquifers and enrichment of novel symbionts in the deep terrestrial subsurface.</title>
        <authorList>
            <person name="Probst A.J."/>
            <person name="Ladd B."/>
            <person name="Jarett J.K."/>
            <person name="Geller-Mcgrath D.E."/>
            <person name="Sieber C.M.K."/>
            <person name="Emerson J.B."/>
            <person name="Anantharaman K."/>
            <person name="Thomas B.C."/>
            <person name="Malmstrom R."/>
            <person name="Stieglmeier M."/>
            <person name="Klingl A."/>
            <person name="Woyke T."/>
            <person name="Ryan C.M."/>
            <person name="Banfield J.F."/>
        </authorList>
    </citation>
    <scope>NUCLEOTIDE SEQUENCE [LARGE SCALE GENOMIC DNA]</scope>
</reference>
<keyword evidence="1" id="KW-0812">Transmembrane</keyword>
<dbReference type="Pfam" id="PF18895">
    <property type="entry name" value="T4SS_pilin"/>
    <property type="match status" value="1"/>
</dbReference>
<dbReference type="EMBL" id="PFWU01000028">
    <property type="protein sequence ID" value="PJA45623.1"/>
    <property type="molecule type" value="Genomic_DNA"/>
</dbReference>
<evidence type="ECO:0000313" key="4">
    <source>
        <dbReference type="Proteomes" id="UP000229385"/>
    </source>
</evidence>
<evidence type="ECO:0000313" key="3">
    <source>
        <dbReference type="EMBL" id="PJA45623.1"/>
    </source>
</evidence>
<dbReference type="Proteomes" id="UP000229385">
    <property type="component" value="Unassembled WGS sequence"/>
</dbReference>
<evidence type="ECO:0000256" key="2">
    <source>
        <dbReference type="SAM" id="SignalP"/>
    </source>
</evidence>
<keyword evidence="1" id="KW-0472">Membrane</keyword>
<feature type="signal peptide" evidence="2">
    <location>
        <begin position="1"/>
        <end position="24"/>
    </location>
</feature>
<dbReference type="AlphaFoldDB" id="A0A2M7XCN1"/>
<organism evidence="3 4">
    <name type="scientific">Candidatus Uhrbacteria bacterium CG_4_9_14_3_um_filter_50_9</name>
    <dbReference type="NCBI Taxonomy" id="1975035"/>
    <lineage>
        <taxon>Bacteria</taxon>
        <taxon>Candidatus Uhriibacteriota</taxon>
    </lineage>
</organism>
<name>A0A2M7XCN1_9BACT</name>